<keyword evidence="5" id="KW-1185">Reference proteome</keyword>
<dbReference type="PANTHER" id="PTHR47966">
    <property type="entry name" value="BETA-SITE APP-CLEAVING ENZYME, ISOFORM A-RELATED"/>
    <property type="match status" value="1"/>
</dbReference>
<dbReference type="SUPFAM" id="SSF50630">
    <property type="entry name" value="Acid proteases"/>
    <property type="match status" value="1"/>
</dbReference>
<gene>
    <name evidence="4" type="ORF">G6F64_010699</name>
</gene>
<dbReference type="InterPro" id="IPR001461">
    <property type="entry name" value="Aspartic_peptidase_A1"/>
</dbReference>
<sequence>MISSNEVTVGTPDMTLKLDFDTNFSDLWSASSLCTNCGSSQTKYNPNQSRTYAKDGRAWSISYGDGFSASGILGTGIVVLGGHTIQPQTIELARREASVFQNGSLDDLLGLSFNFITTVRGVKTPVDNLINQGLISNPVFGVYLGKESNGGGGEYIFGDYKFSKFKGSLAAIPVDNSNGWYGVIICGASIGRSRIPSSFDATLDTSTSLLVLPNDVARSVAFAYGARDNYDGTFSISCDTSRFQPPVFIIGSSTFGVPAGSLVYEQDGYSGVTSFSYGDYDFTTFDDVLKSSYIVFNLVALDVLLDEWLITEKYGCVSY</sequence>
<proteinExistence type="inferred from homology"/>
<dbReference type="InterPro" id="IPR021109">
    <property type="entry name" value="Peptidase_aspartic_dom_sf"/>
</dbReference>
<organism evidence="4 5">
    <name type="scientific">Rhizopus oryzae</name>
    <name type="common">Mucormycosis agent</name>
    <name type="synonym">Rhizopus arrhizus var. delemar</name>
    <dbReference type="NCBI Taxonomy" id="64495"/>
    <lineage>
        <taxon>Eukaryota</taxon>
        <taxon>Fungi</taxon>
        <taxon>Fungi incertae sedis</taxon>
        <taxon>Mucoromycota</taxon>
        <taxon>Mucoromycotina</taxon>
        <taxon>Mucoromycetes</taxon>
        <taxon>Mucorales</taxon>
        <taxon>Mucorineae</taxon>
        <taxon>Rhizopodaceae</taxon>
        <taxon>Rhizopus</taxon>
    </lineage>
</organism>
<dbReference type="PROSITE" id="PS51767">
    <property type="entry name" value="PEPTIDASE_A1"/>
    <property type="match status" value="1"/>
</dbReference>
<dbReference type="PANTHER" id="PTHR47966:SF51">
    <property type="entry name" value="BETA-SITE APP-CLEAVING ENZYME, ISOFORM A-RELATED"/>
    <property type="match status" value="1"/>
</dbReference>
<reference evidence="4" key="1">
    <citation type="journal article" date="2020" name="Microb. Genom.">
        <title>Genetic diversity of clinical and environmental Mucorales isolates obtained from an investigation of mucormycosis cases among solid organ transplant recipients.</title>
        <authorList>
            <person name="Nguyen M.H."/>
            <person name="Kaul D."/>
            <person name="Muto C."/>
            <person name="Cheng S.J."/>
            <person name="Richter R.A."/>
            <person name="Bruno V.M."/>
            <person name="Liu G."/>
            <person name="Beyhan S."/>
            <person name="Sundermann A.J."/>
            <person name="Mounaud S."/>
            <person name="Pasculle A.W."/>
            <person name="Nierman W.C."/>
            <person name="Driscoll E."/>
            <person name="Cumbie R."/>
            <person name="Clancy C.J."/>
            <person name="Dupont C.L."/>
        </authorList>
    </citation>
    <scope>NUCLEOTIDE SEQUENCE</scope>
    <source>
        <strain evidence="4">GL11</strain>
    </source>
</reference>
<dbReference type="GO" id="GO:0006508">
    <property type="term" value="P:proteolysis"/>
    <property type="evidence" value="ECO:0007669"/>
    <property type="project" value="InterPro"/>
</dbReference>
<feature type="active site" evidence="2">
    <location>
        <position position="21"/>
    </location>
</feature>
<dbReference type="InterPro" id="IPR033121">
    <property type="entry name" value="PEPTIDASE_A1"/>
</dbReference>
<evidence type="ECO:0000256" key="1">
    <source>
        <dbReference type="ARBA" id="ARBA00007447"/>
    </source>
</evidence>
<comment type="similarity">
    <text evidence="1">Belongs to the peptidase A1 family.</text>
</comment>
<dbReference type="Gene3D" id="2.40.70.10">
    <property type="entry name" value="Acid Proteases"/>
    <property type="match status" value="2"/>
</dbReference>
<protein>
    <recommendedName>
        <fullName evidence="3">Peptidase A1 domain-containing protein</fullName>
    </recommendedName>
</protein>
<evidence type="ECO:0000256" key="2">
    <source>
        <dbReference type="PIRSR" id="PIRSR601461-1"/>
    </source>
</evidence>
<dbReference type="EMBL" id="JAANQT010002305">
    <property type="protein sequence ID" value="KAG1302711.1"/>
    <property type="molecule type" value="Genomic_DNA"/>
</dbReference>
<accession>A0A9P7BND6</accession>
<evidence type="ECO:0000313" key="4">
    <source>
        <dbReference type="EMBL" id="KAG1302711.1"/>
    </source>
</evidence>
<comment type="caution">
    <text evidence="4">The sequence shown here is derived from an EMBL/GenBank/DDBJ whole genome shotgun (WGS) entry which is preliminary data.</text>
</comment>
<feature type="domain" description="Peptidase A1" evidence="3">
    <location>
        <begin position="3"/>
        <end position="306"/>
    </location>
</feature>
<dbReference type="AlphaFoldDB" id="A0A9P7BND6"/>
<evidence type="ECO:0000313" key="5">
    <source>
        <dbReference type="Proteomes" id="UP000716291"/>
    </source>
</evidence>
<evidence type="ECO:0000259" key="3">
    <source>
        <dbReference type="PROSITE" id="PS51767"/>
    </source>
</evidence>
<dbReference type="Proteomes" id="UP000716291">
    <property type="component" value="Unassembled WGS sequence"/>
</dbReference>
<dbReference type="GO" id="GO:0004190">
    <property type="term" value="F:aspartic-type endopeptidase activity"/>
    <property type="evidence" value="ECO:0007669"/>
    <property type="project" value="InterPro"/>
</dbReference>
<dbReference type="PRINTS" id="PR00792">
    <property type="entry name" value="PEPSIN"/>
</dbReference>
<name>A0A9P7BND6_RHIOR</name>
<dbReference type="Pfam" id="PF00026">
    <property type="entry name" value="Asp"/>
    <property type="match status" value="1"/>
</dbReference>
<feature type="active site" evidence="2">
    <location>
        <position position="204"/>
    </location>
</feature>